<dbReference type="InterPro" id="IPR014001">
    <property type="entry name" value="Helicase_ATP-bd"/>
</dbReference>
<evidence type="ECO:0000256" key="6">
    <source>
        <dbReference type="PROSITE-ProRule" id="PRU00552"/>
    </source>
</evidence>
<keyword evidence="4" id="KW-0067">ATP-binding</keyword>
<feature type="compositionally biased region" description="Basic residues" evidence="7">
    <location>
        <begin position="440"/>
        <end position="455"/>
    </location>
</feature>
<feature type="region of interest" description="Disordered" evidence="7">
    <location>
        <begin position="428"/>
        <end position="455"/>
    </location>
</feature>
<evidence type="ECO:0000256" key="1">
    <source>
        <dbReference type="ARBA" id="ARBA00022741"/>
    </source>
</evidence>
<dbReference type="PROSITE" id="PS51194">
    <property type="entry name" value="HELICASE_CTER"/>
    <property type="match status" value="1"/>
</dbReference>
<dbReference type="InterPro" id="IPR001650">
    <property type="entry name" value="Helicase_C-like"/>
</dbReference>
<evidence type="ECO:0000256" key="5">
    <source>
        <dbReference type="ARBA" id="ARBA00038437"/>
    </source>
</evidence>
<reference evidence="12" key="1">
    <citation type="submission" date="2011-04" db="EMBL/GenBank/DDBJ databases">
        <title>The complete genome of Thermodesulfatator indicus DSM 15286.</title>
        <authorList>
            <person name="Lucas S."/>
            <person name="Copeland A."/>
            <person name="Lapidus A."/>
            <person name="Bruce D."/>
            <person name="Goodwin L."/>
            <person name="Pitluck S."/>
            <person name="Peters L."/>
            <person name="Kyrpides N."/>
            <person name="Mavromatis K."/>
            <person name="Pagani I."/>
            <person name="Ivanova N."/>
            <person name="Saunders L."/>
            <person name="Detter J.C."/>
            <person name="Tapia R."/>
            <person name="Han C."/>
            <person name="Land M."/>
            <person name="Hauser L."/>
            <person name="Markowitz V."/>
            <person name="Cheng J.-F."/>
            <person name="Hugenholtz P."/>
            <person name="Woyke T."/>
            <person name="Wu D."/>
            <person name="Spring S."/>
            <person name="Schroeder M."/>
            <person name="Brambilla E."/>
            <person name="Klenk H.-P."/>
            <person name="Eisen J.A."/>
        </authorList>
    </citation>
    <scope>NUCLEOTIDE SEQUENCE [LARGE SCALE GENOMIC DNA]</scope>
    <source>
        <strain evidence="12">DSM 15286 / JCM 11887 / CIR29812</strain>
    </source>
</reference>
<feature type="domain" description="DEAD-box RNA helicase Q" evidence="10">
    <location>
        <begin position="42"/>
        <end position="70"/>
    </location>
</feature>
<dbReference type="GO" id="GO:0003676">
    <property type="term" value="F:nucleic acid binding"/>
    <property type="evidence" value="ECO:0007669"/>
    <property type="project" value="InterPro"/>
</dbReference>
<dbReference type="Gene3D" id="3.40.50.300">
    <property type="entry name" value="P-loop containing nucleotide triphosphate hydrolases"/>
    <property type="match status" value="2"/>
</dbReference>
<dbReference type="HOGENOM" id="CLU_601197_0_0_0"/>
<dbReference type="EMBL" id="CP002683">
    <property type="protein sequence ID" value="AEH45556.1"/>
    <property type="molecule type" value="Genomic_DNA"/>
</dbReference>
<dbReference type="PANTHER" id="PTHR47959:SF10">
    <property type="entry name" value="ATP-DEPENDENT RNA HELICASE RHLB"/>
    <property type="match status" value="1"/>
</dbReference>
<sequence>MLNIAFEVIFDKALKQRRNGMAEVAADIQKEIRPLTVPLHGRPFRAFPLHPDLLGILEEKGFTKTTIIQDLFLPQALRGHDVIVKARRGSGKALAYIVTILDRFLRKPPQKNEAIVLVTNPERAIELLSLTRELAKPFSFSLTAFAAKEKIPEEQLKAVERGPNLIFTTPYWLSRLLKWKIIHPQNLKILVLDEFDQMALENRTLLESVLSNLPLPGERQGLAFMENIRYEALELAYKFLKEPDEIYIEIGRVDFSNLNLSLFHVSSEEKFMLLLGVLDKHHWPKTIIFVNNKLEAQKLCDELKKLGAKAVFLKPDLGPEYRLRFLKQFAGKEADILIATDAGCRFIQQDGVPLLINFDLPETAEEFRQRALKVKEGGTIISFCDEEGAFFLEFIEKELGFKIPVSWPEPEEEWFLSPVIAREKIAKKYKPLSKKPTSQKLKRPRRPLRPKKTGR</sequence>
<reference evidence="11 12" key="2">
    <citation type="journal article" date="2012" name="Stand. Genomic Sci.">
        <title>Complete genome sequence of the thermophilic sulfate-reducing ocean bacterium Thermodesulfatator indicus type strain (CIR29812(T)).</title>
        <authorList>
            <person name="Anderson I."/>
            <person name="Saunders E."/>
            <person name="Lapidus A."/>
            <person name="Nolan M."/>
            <person name="Lucas S."/>
            <person name="Tice H."/>
            <person name="Del Rio T.G."/>
            <person name="Cheng J.F."/>
            <person name="Han C."/>
            <person name="Tapia R."/>
            <person name="Goodwin L.A."/>
            <person name="Pitluck S."/>
            <person name="Liolios K."/>
            <person name="Mavromatis K."/>
            <person name="Pagani I."/>
            <person name="Ivanova N."/>
            <person name="Mikhailova N."/>
            <person name="Pati A."/>
            <person name="Chen A."/>
            <person name="Palaniappan K."/>
            <person name="Land M."/>
            <person name="Hauser L."/>
            <person name="Jeffries C.D."/>
            <person name="Chang Y.J."/>
            <person name="Brambilla E.M."/>
            <person name="Rohde M."/>
            <person name="Spring S."/>
            <person name="Goker M."/>
            <person name="Detter J.C."/>
            <person name="Woyke T."/>
            <person name="Bristow J."/>
            <person name="Eisen J.A."/>
            <person name="Markowitz V."/>
            <person name="Hugenholtz P."/>
            <person name="Kyrpides N.C."/>
            <person name="Klenk H.P."/>
        </authorList>
    </citation>
    <scope>NUCLEOTIDE SEQUENCE [LARGE SCALE GENOMIC DNA]</scope>
    <source>
        <strain evidence="12">DSM 15286 / JCM 11887 / CIR29812</strain>
    </source>
</reference>
<dbReference type="PaxDb" id="667014-Thein_1698"/>
<protein>
    <submittedName>
        <fullName evidence="11">DEAD/DEAH box helicase domain protein</fullName>
    </submittedName>
</protein>
<dbReference type="PROSITE" id="PS51192">
    <property type="entry name" value="HELICASE_ATP_BIND_1"/>
    <property type="match status" value="1"/>
</dbReference>
<evidence type="ECO:0000259" key="9">
    <source>
        <dbReference type="PROSITE" id="PS51194"/>
    </source>
</evidence>
<dbReference type="InterPro" id="IPR014014">
    <property type="entry name" value="RNA_helicase_DEAD_Q_motif"/>
</dbReference>
<evidence type="ECO:0000256" key="3">
    <source>
        <dbReference type="ARBA" id="ARBA00022806"/>
    </source>
</evidence>
<evidence type="ECO:0000259" key="8">
    <source>
        <dbReference type="PROSITE" id="PS51192"/>
    </source>
</evidence>
<dbReference type="InParanoid" id="F8AB98"/>
<feature type="domain" description="Helicase ATP-binding" evidence="8">
    <location>
        <begin position="73"/>
        <end position="246"/>
    </location>
</feature>
<dbReference type="GO" id="GO:0005829">
    <property type="term" value="C:cytosol"/>
    <property type="evidence" value="ECO:0007669"/>
    <property type="project" value="TreeGrafter"/>
</dbReference>
<keyword evidence="1" id="KW-0547">Nucleotide-binding</keyword>
<feature type="domain" description="Helicase C-terminal" evidence="9">
    <location>
        <begin position="257"/>
        <end position="415"/>
    </location>
</feature>
<evidence type="ECO:0000256" key="2">
    <source>
        <dbReference type="ARBA" id="ARBA00022801"/>
    </source>
</evidence>
<dbReference type="STRING" id="667014.Thein_1698"/>
<dbReference type="GO" id="GO:0016787">
    <property type="term" value="F:hydrolase activity"/>
    <property type="evidence" value="ECO:0007669"/>
    <property type="project" value="UniProtKB-KW"/>
</dbReference>
<dbReference type="PANTHER" id="PTHR47959">
    <property type="entry name" value="ATP-DEPENDENT RNA HELICASE RHLE-RELATED"/>
    <property type="match status" value="1"/>
</dbReference>
<keyword evidence="2" id="KW-0378">Hydrolase</keyword>
<keyword evidence="12" id="KW-1185">Reference proteome</keyword>
<evidence type="ECO:0000259" key="10">
    <source>
        <dbReference type="PROSITE" id="PS51195"/>
    </source>
</evidence>
<gene>
    <name evidence="11" type="ordered locus">Thein_1698</name>
</gene>
<dbReference type="OrthoDB" id="9805696at2"/>
<dbReference type="Pfam" id="PF00271">
    <property type="entry name" value="Helicase_C"/>
    <property type="match status" value="1"/>
</dbReference>
<evidence type="ECO:0000313" key="11">
    <source>
        <dbReference type="EMBL" id="AEH45556.1"/>
    </source>
</evidence>
<dbReference type="InterPro" id="IPR027417">
    <property type="entry name" value="P-loop_NTPase"/>
</dbReference>
<dbReference type="KEGG" id="tid:Thein_1698"/>
<keyword evidence="3 11" id="KW-0347">Helicase</keyword>
<dbReference type="eggNOG" id="COG0513">
    <property type="taxonomic scope" value="Bacteria"/>
</dbReference>
<dbReference type="FunCoup" id="F8AB98">
    <property type="interactions" value="422"/>
</dbReference>
<name>F8AB98_THEID</name>
<dbReference type="InterPro" id="IPR050079">
    <property type="entry name" value="DEAD_box_RNA_helicase"/>
</dbReference>
<dbReference type="GO" id="GO:0003724">
    <property type="term" value="F:RNA helicase activity"/>
    <property type="evidence" value="ECO:0007669"/>
    <property type="project" value="InterPro"/>
</dbReference>
<accession>F8AB98</accession>
<organism evidence="11 12">
    <name type="scientific">Thermodesulfatator indicus (strain DSM 15286 / JCM 11887 / CIR29812)</name>
    <dbReference type="NCBI Taxonomy" id="667014"/>
    <lineage>
        <taxon>Bacteria</taxon>
        <taxon>Pseudomonadati</taxon>
        <taxon>Thermodesulfobacteriota</taxon>
        <taxon>Thermodesulfobacteria</taxon>
        <taxon>Thermodesulfobacteriales</taxon>
        <taxon>Thermodesulfatatoraceae</taxon>
        <taxon>Thermodesulfatator</taxon>
    </lineage>
</organism>
<evidence type="ECO:0000313" key="12">
    <source>
        <dbReference type="Proteomes" id="UP000006793"/>
    </source>
</evidence>
<comment type="similarity">
    <text evidence="5">Belongs to the DEAD box helicase family.</text>
</comment>
<dbReference type="PROSITE" id="PS51195">
    <property type="entry name" value="Q_MOTIF"/>
    <property type="match status" value="1"/>
</dbReference>
<dbReference type="Proteomes" id="UP000006793">
    <property type="component" value="Chromosome"/>
</dbReference>
<dbReference type="Pfam" id="PF00270">
    <property type="entry name" value="DEAD"/>
    <property type="match status" value="1"/>
</dbReference>
<dbReference type="SUPFAM" id="SSF52540">
    <property type="entry name" value="P-loop containing nucleoside triphosphate hydrolases"/>
    <property type="match status" value="2"/>
</dbReference>
<dbReference type="InterPro" id="IPR011545">
    <property type="entry name" value="DEAD/DEAH_box_helicase_dom"/>
</dbReference>
<dbReference type="AlphaFoldDB" id="F8AB98"/>
<evidence type="ECO:0000256" key="4">
    <source>
        <dbReference type="ARBA" id="ARBA00022840"/>
    </source>
</evidence>
<proteinExistence type="inferred from homology"/>
<dbReference type="GO" id="GO:0005524">
    <property type="term" value="F:ATP binding"/>
    <property type="evidence" value="ECO:0007669"/>
    <property type="project" value="UniProtKB-KW"/>
</dbReference>
<dbReference type="RefSeq" id="WP_013908297.1">
    <property type="nucleotide sequence ID" value="NC_015681.1"/>
</dbReference>
<feature type="short sequence motif" description="Q motif" evidence="6">
    <location>
        <begin position="42"/>
        <end position="70"/>
    </location>
</feature>
<evidence type="ECO:0000256" key="7">
    <source>
        <dbReference type="SAM" id="MobiDB-lite"/>
    </source>
</evidence>
<dbReference type="SMART" id="SM00487">
    <property type="entry name" value="DEXDc"/>
    <property type="match status" value="1"/>
</dbReference>